<dbReference type="GO" id="GO:0005840">
    <property type="term" value="C:ribosome"/>
    <property type="evidence" value="ECO:0007669"/>
    <property type="project" value="UniProtKB-KW"/>
</dbReference>
<name>A0AAN6TM06_9PEZI</name>
<keyword evidence="3" id="KW-0689">Ribosomal protein</keyword>
<dbReference type="PANTHER" id="PTHR11759">
    <property type="entry name" value="40S RIBOSOMAL PROTEIN S14/30S RIBOSOMAL PROTEIN S11"/>
    <property type="match status" value="1"/>
</dbReference>
<evidence type="ECO:0000256" key="2">
    <source>
        <dbReference type="ARBA" id="ARBA00006194"/>
    </source>
</evidence>
<keyword evidence="10" id="KW-1185">Reference proteome</keyword>
<dbReference type="EMBL" id="MU853333">
    <property type="protein sequence ID" value="KAK4116908.1"/>
    <property type="molecule type" value="Genomic_DNA"/>
</dbReference>
<dbReference type="GO" id="GO:0006412">
    <property type="term" value="P:translation"/>
    <property type="evidence" value="ECO:0007669"/>
    <property type="project" value="InterPro"/>
</dbReference>
<protein>
    <recommendedName>
        <fullName evidence="7">Small ribosomal subunit protein uS11m</fullName>
    </recommendedName>
</protein>
<comment type="similarity">
    <text evidence="2">Belongs to the universal ribosomal protein uS11 family.</text>
</comment>
<feature type="compositionally biased region" description="Pro residues" evidence="8">
    <location>
        <begin position="49"/>
        <end position="62"/>
    </location>
</feature>
<evidence type="ECO:0000256" key="5">
    <source>
        <dbReference type="ARBA" id="ARBA00023274"/>
    </source>
</evidence>
<accession>A0AAN6TM06</accession>
<dbReference type="HAMAP" id="MF_01310">
    <property type="entry name" value="Ribosomal_uS11"/>
    <property type="match status" value="1"/>
</dbReference>
<dbReference type="RefSeq" id="XP_064674478.1">
    <property type="nucleotide sequence ID" value="XM_064819031.1"/>
</dbReference>
<evidence type="ECO:0000256" key="6">
    <source>
        <dbReference type="ARBA" id="ARBA00037226"/>
    </source>
</evidence>
<dbReference type="GO" id="GO:0003735">
    <property type="term" value="F:structural constituent of ribosome"/>
    <property type="evidence" value="ECO:0007669"/>
    <property type="project" value="InterPro"/>
</dbReference>
<reference evidence="9" key="1">
    <citation type="journal article" date="2023" name="Mol. Phylogenet. Evol.">
        <title>Genome-scale phylogeny and comparative genomics of the fungal order Sordariales.</title>
        <authorList>
            <person name="Hensen N."/>
            <person name="Bonometti L."/>
            <person name="Westerberg I."/>
            <person name="Brannstrom I.O."/>
            <person name="Guillou S."/>
            <person name="Cros-Aarteil S."/>
            <person name="Calhoun S."/>
            <person name="Haridas S."/>
            <person name="Kuo A."/>
            <person name="Mondo S."/>
            <person name="Pangilinan J."/>
            <person name="Riley R."/>
            <person name="LaButti K."/>
            <person name="Andreopoulos B."/>
            <person name="Lipzen A."/>
            <person name="Chen C."/>
            <person name="Yan M."/>
            <person name="Daum C."/>
            <person name="Ng V."/>
            <person name="Clum A."/>
            <person name="Steindorff A."/>
            <person name="Ohm R.A."/>
            <person name="Martin F."/>
            <person name="Silar P."/>
            <person name="Natvig D.O."/>
            <person name="Lalanne C."/>
            <person name="Gautier V."/>
            <person name="Ament-Velasquez S.L."/>
            <person name="Kruys A."/>
            <person name="Hutchinson M.I."/>
            <person name="Powell A.J."/>
            <person name="Barry K."/>
            <person name="Miller A.N."/>
            <person name="Grigoriev I.V."/>
            <person name="Debuchy R."/>
            <person name="Gladieux P."/>
            <person name="Hiltunen Thoren M."/>
            <person name="Johannesson H."/>
        </authorList>
    </citation>
    <scope>NUCLEOTIDE SEQUENCE</scope>
    <source>
        <strain evidence="9">CBS 508.74</strain>
    </source>
</reference>
<dbReference type="InterPro" id="IPR036967">
    <property type="entry name" value="Ribosomal_uS11_sf"/>
</dbReference>
<feature type="region of interest" description="Disordered" evidence="8">
    <location>
        <begin position="43"/>
        <end position="66"/>
    </location>
</feature>
<dbReference type="InterPro" id="IPR001971">
    <property type="entry name" value="Ribosomal_uS11"/>
</dbReference>
<comment type="function">
    <text evidence="6">Component of the mitochondrial ribosome (mitoribosome), a dedicated translation machinery responsible for the synthesis of mitochondrial genome-encoded proteins, including at least some of the essential transmembrane subunits of the mitochondrial respiratory chain. The mitoribosomes are attached to the mitochondrial inner membrane and translation products are cotranslationally integrated into the membrane.</text>
</comment>
<dbReference type="AlphaFoldDB" id="A0AAN6TM06"/>
<evidence type="ECO:0000256" key="1">
    <source>
        <dbReference type="ARBA" id="ARBA00004173"/>
    </source>
</evidence>
<evidence type="ECO:0000256" key="8">
    <source>
        <dbReference type="SAM" id="MobiDB-lite"/>
    </source>
</evidence>
<reference evidence="9" key="2">
    <citation type="submission" date="2023-05" db="EMBL/GenBank/DDBJ databases">
        <authorList>
            <consortium name="Lawrence Berkeley National Laboratory"/>
            <person name="Steindorff A."/>
            <person name="Hensen N."/>
            <person name="Bonometti L."/>
            <person name="Westerberg I."/>
            <person name="Brannstrom I.O."/>
            <person name="Guillou S."/>
            <person name="Cros-Aarteil S."/>
            <person name="Calhoun S."/>
            <person name="Haridas S."/>
            <person name="Kuo A."/>
            <person name="Mondo S."/>
            <person name="Pangilinan J."/>
            <person name="Riley R."/>
            <person name="Labutti K."/>
            <person name="Andreopoulos B."/>
            <person name="Lipzen A."/>
            <person name="Chen C."/>
            <person name="Yanf M."/>
            <person name="Daum C."/>
            <person name="Ng V."/>
            <person name="Clum A."/>
            <person name="Ohm R."/>
            <person name="Martin F."/>
            <person name="Silar P."/>
            <person name="Natvig D."/>
            <person name="Lalanne C."/>
            <person name="Gautier V."/>
            <person name="Ament-Velasquez S.L."/>
            <person name="Kruys A."/>
            <person name="Hutchinson M.I."/>
            <person name="Powell A.J."/>
            <person name="Barry K."/>
            <person name="Miller A.N."/>
            <person name="Grigoriev I.V."/>
            <person name="Debuchy R."/>
            <person name="Gladieux P."/>
            <person name="Thoren M.H."/>
            <person name="Johannesson H."/>
        </authorList>
    </citation>
    <scope>NUCLEOTIDE SEQUENCE</scope>
    <source>
        <strain evidence="9">CBS 508.74</strain>
    </source>
</reference>
<dbReference type="Pfam" id="PF00411">
    <property type="entry name" value="Ribosomal_S11"/>
    <property type="match status" value="1"/>
</dbReference>
<gene>
    <name evidence="9" type="ORF">N656DRAFT_842294</name>
</gene>
<evidence type="ECO:0000256" key="4">
    <source>
        <dbReference type="ARBA" id="ARBA00023128"/>
    </source>
</evidence>
<dbReference type="FunFam" id="3.30.420.80:FF:000011">
    <property type="entry name" value="37S ribosomal protein S18, mitochondrial"/>
    <property type="match status" value="1"/>
</dbReference>
<dbReference type="GO" id="GO:0005739">
    <property type="term" value="C:mitochondrion"/>
    <property type="evidence" value="ECO:0007669"/>
    <property type="project" value="UniProtKB-SubCell"/>
</dbReference>
<dbReference type="Proteomes" id="UP001302812">
    <property type="component" value="Unassembled WGS sequence"/>
</dbReference>
<proteinExistence type="inferred from homology"/>
<organism evidence="9 10">
    <name type="scientific">Canariomyces notabilis</name>
    <dbReference type="NCBI Taxonomy" id="2074819"/>
    <lineage>
        <taxon>Eukaryota</taxon>
        <taxon>Fungi</taxon>
        <taxon>Dikarya</taxon>
        <taxon>Ascomycota</taxon>
        <taxon>Pezizomycotina</taxon>
        <taxon>Sordariomycetes</taxon>
        <taxon>Sordariomycetidae</taxon>
        <taxon>Sordariales</taxon>
        <taxon>Chaetomiaceae</taxon>
        <taxon>Canariomyces</taxon>
    </lineage>
</organism>
<keyword evidence="4" id="KW-0496">Mitochondrion</keyword>
<evidence type="ECO:0000256" key="3">
    <source>
        <dbReference type="ARBA" id="ARBA00022980"/>
    </source>
</evidence>
<evidence type="ECO:0000313" key="10">
    <source>
        <dbReference type="Proteomes" id="UP001302812"/>
    </source>
</evidence>
<dbReference type="SUPFAM" id="SSF53137">
    <property type="entry name" value="Translational machinery components"/>
    <property type="match status" value="1"/>
</dbReference>
<dbReference type="Gene3D" id="3.30.420.80">
    <property type="entry name" value="Ribosomal protein S11"/>
    <property type="match status" value="1"/>
</dbReference>
<evidence type="ECO:0000256" key="7">
    <source>
        <dbReference type="ARBA" id="ARBA00070326"/>
    </source>
</evidence>
<comment type="subcellular location">
    <subcellularLocation>
        <location evidence="1">Mitochondrion</location>
    </subcellularLocation>
</comment>
<keyword evidence="5" id="KW-0687">Ribonucleoprotein</keyword>
<evidence type="ECO:0000313" key="9">
    <source>
        <dbReference type="EMBL" id="KAK4116908.1"/>
    </source>
</evidence>
<dbReference type="GeneID" id="89943157"/>
<comment type="caution">
    <text evidence="9">The sequence shown here is derived from an EMBL/GenBank/DDBJ whole genome shotgun (WGS) entry which is preliminary data.</text>
</comment>
<sequence length="222" mass="24531">MSRFSLSRLLAPDLLRALAQARCSTLFATQCPRLFSQSHAAKNIWSSPPSSPPQQSQPPPPAGSVMGRLAQTVIGAAVQPTVNEAPLSEQLGLTEDESEEPYHFHIYSHKHNTHITLTKPNRDAIISLSCGNIGFRKSARKHYDSAYQLGTYVLDKMNQKGLIKKIHKLEVVLRGFGQGREAVVKLLMGQEGAKLRPKIVRVSDSTRLKFGGTRSKKPRRLG</sequence>
<dbReference type="GO" id="GO:1990904">
    <property type="term" value="C:ribonucleoprotein complex"/>
    <property type="evidence" value="ECO:0007669"/>
    <property type="project" value="UniProtKB-KW"/>
</dbReference>